<dbReference type="GO" id="GO:0020037">
    <property type="term" value="F:heme binding"/>
    <property type="evidence" value="ECO:0007669"/>
    <property type="project" value="TreeGrafter"/>
</dbReference>
<dbReference type="Proteomes" id="UP001327560">
    <property type="component" value="Chromosome 7"/>
</dbReference>
<gene>
    <name evidence="2" type="ORF">Cni_G22523</name>
</gene>
<evidence type="ECO:0000313" key="3">
    <source>
        <dbReference type="Proteomes" id="UP001327560"/>
    </source>
</evidence>
<dbReference type="InterPro" id="IPR008335">
    <property type="entry name" value="Mopterin_OxRdtase_euk"/>
</dbReference>
<dbReference type="GO" id="GO:0008482">
    <property type="term" value="F:sulfite oxidase activity"/>
    <property type="evidence" value="ECO:0007669"/>
    <property type="project" value="TreeGrafter"/>
</dbReference>
<dbReference type="PRINTS" id="PR00407">
    <property type="entry name" value="EUMOPTERIN"/>
</dbReference>
<dbReference type="GO" id="GO:0043546">
    <property type="term" value="F:molybdopterin cofactor binding"/>
    <property type="evidence" value="ECO:0007669"/>
    <property type="project" value="TreeGrafter"/>
</dbReference>
<dbReference type="AlphaFoldDB" id="A0AAQ3KSS5"/>
<name>A0AAQ3KSS5_9LILI</name>
<protein>
    <submittedName>
        <fullName evidence="2">Uncharacterized protein</fullName>
    </submittedName>
</protein>
<evidence type="ECO:0000313" key="2">
    <source>
        <dbReference type="EMBL" id="WOL13745.1"/>
    </source>
</evidence>
<keyword evidence="3" id="KW-1185">Reference proteome</keyword>
<reference evidence="2 3" key="1">
    <citation type="submission" date="2023-10" db="EMBL/GenBank/DDBJ databases">
        <title>Chromosome-scale genome assembly provides insights into flower coloration mechanisms of Canna indica.</title>
        <authorList>
            <person name="Li C."/>
        </authorList>
    </citation>
    <scope>NUCLEOTIDE SEQUENCE [LARGE SCALE GENOMIC DNA]</scope>
    <source>
        <tissue evidence="2">Flower</tissue>
    </source>
</reference>
<dbReference type="PANTHER" id="PTHR19372">
    <property type="entry name" value="SULFITE REDUCTASE"/>
    <property type="match status" value="1"/>
</dbReference>
<organism evidence="2 3">
    <name type="scientific">Canna indica</name>
    <name type="common">Indian-shot</name>
    <dbReference type="NCBI Taxonomy" id="4628"/>
    <lineage>
        <taxon>Eukaryota</taxon>
        <taxon>Viridiplantae</taxon>
        <taxon>Streptophyta</taxon>
        <taxon>Embryophyta</taxon>
        <taxon>Tracheophyta</taxon>
        <taxon>Spermatophyta</taxon>
        <taxon>Magnoliopsida</taxon>
        <taxon>Liliopsida</taxon>
        <taxon>Zingiberales</taxon>
        <taxon>Cannaceae</taxon>
        <taxon>Canna</taxon>
    </lineage>
</organism>
<accession>A0AAQ3KSS5</accession>
<dbReference type="GO" id="GO:0006790">
    <property type="term" value="P:sulfur compound metabolic process"/>
    <property type="evidence" value="ECO:0007669"/>
    <property type="project" value="TreeGrafter"/>
</dbReference>
<dbReference type="EMBL" id="CP136896">
    <property type="protein sequence ID" value="WOL13745.1"/>
    <property type="molecule type" value="Genomic_DNA"/>
</dbReference>
<dbReference type="Gene3D" id="3.90.420.10">
    <property type="entry name" value="Oxidoreductase, molybdopterin-binding domain"/>
    <property type="match status" value="1"/>
</dbReference>
<proteinExistence type="predicted"/>
<feature type="compositionally biased region" description="Acidic residues" evidence="1">
    <location>
        <begin position="63"/>
        <end position="73"/>
    </location>
</feature>
<feature type="region of interest" description="Disordered" evidence="1">
    <location>
        <begin position="32"/>
        <end position="98"/>
    </location>
</feature>
<dbReference type="InterPro" id="IPR036374">
    <property type="entry name" value="OxRdtase_Mopterin-bd_sf"/>
</dbReference>
<dbReference type="SUPFAM" id="SSF56524">
    <property type="entry name" value="Oxidoreductase molybdopterin-binding domain"/>
    <property type="match status" value="1"/>
</dbReference>
<evidence type="ECO:0000256" key="1">
    <source>
        <dbReference type="SAM" id="MobiDB-lite"/>
    </source>
</evidence>
<sequence length="176" mass="19479">MAASVENRQFGNLEPASILVIPVLADGKVVGTHRRTGSPMPSFGSPAPVTPVPNKEKGHRLGEDDDSDDDEEAIDWKQRYGDMNLEVEPSIDDPRDEGTADAWVVRNPSLIRLTGKHPFNSEPPLGRLMLHGFITPVPIHYVRNHGAVPKADWDTWTVEITGLVNRPVRLTMNEMS</sequence>
<dbReference type="PANTHER" id="PTHR19372:SF7">
    <property type="entry name" value="SULFITE OXIDASE, MITOCHONDRIAL"/>
    <property type="match status" value="1"/>
</dbReference>